<dbReference type="CDD" id="cd04301">
    <property type="entry name" value="NAT_SF"/>
    <property type="match status" value="1"/>
</dbReference>
<comment type="caution">
    <text evidence="2">The sequence shown here is derived from an EMBL/GenBank/DDBJ whole genome shotgun (WGS) entry which is preliminary data.</text>
</comment>
<dbReference type="PANTHER" id="PTHR43072">
    <property type="entry name" value="N-ACETYLTRANSFERASE"/>
    <property type="match status" value="1"/>
</dbReference>
<organism evidence="2 3">
    <name type="scientific">Paractinoplanes hotanensis</name>
    <dbReference type="NCBI Taxonomy" id="2906497"/>
    <lineage>
        <taxon>Bacteria</taxon>
        <taxon>Bacillati</taxon>
        <taxon>Actinomycetota</taxon>
        <taxon>Actinomycetes</taxon>
        <taxon>Micromonosporales</taxon>
        <taxon>Micromonosporaceae</taxon>
        <taxon>Paractinoplanes</taxon>
    </lineage>
</organism>
<dbReference type="EMBL" id="JAMQOL010000034">
    <property type="protein sequence ID" value="MCM4080759.1"/>
    <property type="molecule type" value="Genomic_DNA"/>
</dbReference>
<accession>A0ABT0Y3X7</accession>
<proteinExistence type="predicted"/>
<feature type="domain" description="N-acetyltransferase" evidence="1">
    <location>
        <begin position="6"/>
        <end position="172"/>
    </location>
</feature>
<sequence>MAIEFAVDPPLTPALRAGIVALWVEVTNAGGAVGFVAPVSRTQVAPVAHAAFTAVEAGIDHLLAGFDDGELVALLFVVSNQFALKEHWRVLKRVMVAPGHQGRGYGAALMREAEKLGRDLGLEALQVTVRGGAGTEKFYERLGYQQVGRIPGALRVGPGDDRDEYLLWRPLQP</sequence>
<dbReference type="RefSeq" id="WP_251800533.1">
    <property type="nucleotide sequence ID" value="NZ_JAMQOL010000034.1"/>
</dbReference>
<reference evidence="2 3" key="1">
    <citation type="submission" date="2022-06" db="EMBL/GenBank/DDBJ databases">
        <title>Actinoplanes abujensis sp. nov., isolated from Nigerian arid soil.</title>
        <authorList>
            <person name="Ding P."/>
        </authorList>
    </citation>
    <scope>NUCLEOTIDE SEQUENCE [LARGE SCALE GENOMIC DNA]</scope>
    <source>
        <strain evidence="3">TRM88002</strain>
    </source>
</reference>
<gene>
    <name evidence="2" type="ORF">LXN57_24585</name>
</gene>
<dbReference type="Proteomes" id="UP001523216">
    <property type="component" value="Unassembled WGS sequence"/>
</dbReference>
<dbReference type="Gene3D" id="3.40.630.30">
    <property type="match status" value="1"/>
</dbReference>
<dbReference type="InterPro" id="IPR000182">
    <property type="entry name" value="GNAT_dom"/>
</dbReference>
<dbReference type="SUPFAM" id="SSF55729">
    <property type="entry name" value="Acyl-CoA N-acyltransferases (Nat)"/>
    <property type="match status" value="1"/>
</dbReference>
<dbReference type="PROSITE" id="PS51186">
    <property type="entry name" value="GNAT"/>
    <property type="match status" value="1"/>
</dbReference>
<protein>
    <submittedName>
        <fullName evidence="2">GNAT family N-acetyltransferase</fullName>
    </submittedName>
</protein>
<evidence type="ECO:0000259" key="1">
    <source>
        <dbReference type="PROSITE" id="PS51186"/>
    </source>
</evidence>
<evidence type="ECO:0000313" key="2">
    <source>
        <dbReference type="EMBL" id="MCM4080759.1"/>
    </source>
</evidence>
<name>A0ABT0Y3X7_9ACTN</name>
<keyword evidence="3" id="KW-1185">Reference proteome</keyword>
<dbReference type="Pfam" id="PF00583">
    <property type="entry name" value="Acetyltransf_1"/>
    <property type="match status" value="1"/>
</dbReference>
<evidence type="ECO:0000313" key="3">
    <source>
        <dbReference type="Proteomes" id="UP001523216"/>
    </source>
</evidence>
<dbReference type="InterPro" id="IPR016181">
    <property type="entry name" value="Acyl_CoA_acyltransferase"/>
</dbReference>